<evidence type="ECO:0000313" key="3">
    <source>
        <dbReference type="Proteomes" id="UP000249363"/>
    </source>
</evidence>
<dbReference type="OrthoDB" id="4215260at2759"/>
<evidence type="ECO:0000313" key="2">
    <source>
        <dbReference type="EMBL" id="RAO65837.1"/>
    </source>
</evidence>
<dbReference type="GeneID" id="63791066"/>
<feature type="region of interest" description="Disordered" evidence="1">
    <location>
        <begin position="1"/>
        <end position="26"/>
    </location>
</feature>
<protein>
    <submittedName>
        <fullName evidence="2">Uncharacterized protein</fullName>
    </submittedName>
</protein>
<comment type="caution">
    <text evidence="2">The sequence shown here is derived from an EMBL/GenBank/DDBJ whole genome shotgun (WGS) entry which is preliminary data.</text>
</comment>
<evidence type="ECO:0000256" key="1">
    <source>
        <dbReference type="SAM" id="MobiDB-lite"/>
    </source>
</evidence>
<sequence>MVRTKNPSQKGPRRGPIGASNAPKPRFPIQRTEIWDNKVKIFGWPSHGGVIVLDNATLVDLDFLGWDTVNPPLKRDRDQDAEDEVCQRLLLLGAIWFDSQERYDIAAAVEDDFDPLASKVETGEAPRPTKMERRWVRVGWPSHGGGFWVAEFDNHVFGPPWQGPGLPGETAHLLLARNMDEKCEILQQLGGQFLANLEDYQGAGCLNAWNNKETGEVGPLVITRYVEW</sequence>
<accession>A0A364KQK7</accession>
<dbReference type="RefSeq" id="XP_040730354.1">
    <property type="nucleotide sequence ID" value="XM_040873930.1"/>
</dbReference>
<dbReference type="Proteomes" id="UP000249363">
    <property type="component" value="Unassembled WGS sequence"/>
</dbReference>
<reference evidence="2 3" key="1">
    <citation type="journal article" date="2017" name="Biotechnol. Biofuels">
        <title>Differential beta-glucosidase expression as a function of carbon source availability in Talaromyces amestolkiae: a genomic and proteomic approach.</title>
        <authorList>
            <person name="de Eugenio L.I."/>
            <person name="Mendez-Liter J.A."/>
            <person name="Nieto-Dominguez M."/>
            <person name="Alonso L."/>
            <person name="Gil-Munoz J."/>
            <person name="Barriuso J."/>
            <person name="Prieto A."/>
            <person name="Martinez M.J."/>
        </authorList>
    </citation>
    <scope>NUCLEOTIDE SEQUENCE [LARGE SCALE GENOMIC DNA]</scope>
    <source>
        <strain evidence="2 3">CIB</strain>
    </source>
</reference>
<dbReference type="AlphaFoldDB" id="A0A364KQK7"/>
<keyword evidence="3" id="KW-1185">Reference proteome</keyword>
<proteinExistence type="predicted"/>
<dbReference type="STRING" id="1196081.A0A364KQK7"/>
<gene>
    <name evidence="2" type="ORF">BHQ10_001849</name>
</gene>
<dbReference type="EMBL" id="MIKG01000002">
    <property type="protein sequence ID" value="RAO65837.1"/>
    <property type="molecule type" value="Genomic_DNA"/>
</dbReference>
<organism evidence="2 3">
    <name type="scientific">Talaromyces amestolkiae</name>
    <dbReference type="NCBI Taxonomy" id="1196081"/>
    <lineage>
        <taxon>Eukaryota</taxon>
        <taxon>Fungi</taxon>
        <taxon>Dikarya</taxon>
        <taxon>Ascomycota</taxon>
        <taxon>Pezizomycotina</taxon>
        <taxon>Eurotiomycetes</taxon>
        <taxon>Eurotiomycetidae</taxon>
        <taxon>Eurotiales</taxon>
        <taxon>Trichocomaceae</taxon>
        <taxon>Talaromyces</taxon>
        <taxon>Talaromyces sect. Talaromyces</taxon>
    </lineage>
</organism>
<name>A0A364KQK7_TALAM</name>